<evidence type="ECO:0008006" key="3">
    <source>
        <dbReference type="Google" id="ProtNLM"/>
    </source>
</evidence>
<dbReference type="Proteomes" id="UP000236413">
    <property type="component" value="Unassembled WGS sequence"/>
</dbReference>
<comment type="caution">
    <text evidence="1">The sequence shown here is derived from an EMBL/GenBank/DDBJ whole genome shotgun (WGS) entry which is preliminary data.</text>
</comment>
<dbReference type="AlphaFoldDB" id="A0A316WYQ7"/>
<dbReference type="RefSeq" id="WP_103231881.1">
    <property type="nucleotide sequence ID" value="NZ_PPEG02000002.1"/>
</dbReference>
<reference evidence="1 2" key="1">
    <citation type="submission" date="2018-04" db="EMBL/GenBank/DDBJ databases">
        <title>Chryseobacterium oncorhynchi 701B-08T from rainbow trout, and Chryseobacterium viscerum 687B-08T from diseased fish.</title>
        <authorList>
            <person name="Jeong J.-J."/>
            <person name="Lee Y.J."/>
            <person name="Pathiraja D."/>
            <person name="Park B."/>
            <person name="Choi I.-G."/>
            <person name="Kim K.D."/>
        </authorList>
    </citation>
    <scope>NUCLEOTIDE SEQUENCE [LARGE SCALE GENOMIC DNA]</scope>
    <source>
        <strain evidence="1 2">687B-08</strain>
    </source>
</reference>
<proteinExistence type="predicted"/>
<organism evidence="1 2">
    <name type="scientific">Chryseobacterium viscerum</name>
    <dbReference type="NCBI Taxonomy" id="1037377"/>
    <lineage>
        <taxon>Bacteria</taxon>
        <taxon>Pseudomonadati</taxon>
        <taxon>Bacteroidota</taxon>
        <taxon>Flavobacteriia</taxon>
        <taxon>Flavobacteriales</taxon>
        <taxon>Weeksellaceae</taxon>
        <taxon>Chryseobacterium group</taxon>
        <taxon>Chryseobacterium</taxon>
    </lineage>
</organism>
<sequence length="63" mass="7763">MKLIDINGHTIVVTNLDEAIEMAEEYKDYRHEDKRFTDFDKRMNLYWTDFYEKLRQLKSKQTS</sequence>
<evidence type="ECO:0000313" key="2">
    <source>
        <dbReference type="Proteomes" id="UP000236413"/>
    </source>
</evidence>
<protein>
    <recommendedName>
        <fullName evidence="3">3-isopropylmalate dehydratase</fullName>
    </recommendedName>
</protein>
<name>A0A316WYQ7_9FLAO</name>
<gene>
    <name evidence="1" type="ORF">C1634_005865</name>
</gene>
<dbReference type="EMBL" id="PPEG02000002">
    <property type="protein sequence ID" value="PWN64118.1"/>
    <property type="molecule type" value="Genomic_DNA"/>
</dbReference>
<evidence type="ECO:0000313" key="1">
    <source>
        <dbReference type="EMBL" id="PWN64118.1"/>
    </source>
</evidence>
<accession>A0A316WYQ7</accession>